<dbReference type="InterPro" id="IPR006139">
    <property type="entry name" value="D-isomer_2_OHA_DH_cat_dom"/>
</dbReference>
<evidence type="ECO:0000259" key="5">
    <source>
        <dbReference type="Pfam" id="PF00389"/>
    </source>
</evidence>
<reference evidence="7 8" key="1">
    <citation type="submission" date="2019-02" db="EMBL/GenBank/DDBJ databases">
        <title>Draft genome sequences of novel Actinobacteria.</title>
        <authorList>
            <person name="Sahin N."/>
            <person name="Ay H."/>
            <person name="Saygin H."/>
        </authorList>
    </citation>
    <scope>NUCLEOTIDE SEQUENCE [LARGE SCALE GENOMIC DNA]</scope>
    <source>
        <strain evidence="7 8">KC603</strain>
    </source>
</reference>
<dbReference type="InterPro" id="IPR050857">
    <property type="entry name" value="D-2-hydroxyacid_DH"/>
</dbReference>
<evidence type="ECO:0000259" key="6">
    <source>
        <dbReference type="Pfam" id="PF02826"/>
    </source>
</evidence>
<organism evidence="7 8">
    <name type="scientific">Jiangella ureilytica</name>
    <dbReference type="NCBI Taxonomy" id="2530374"/>
    <lineage>
        <taxon>Bacteria</taxon>
        <taxon>Bacillati</taxon>
        <taxon>Actinomycetota</taxon>
        <taxon>Actinomycetes</taxon>
        <taxon>Jiangellales</taxon>
        <taxon>Jiangellaceae</taxon>
        <taxon>Jiangella</taxon>
    </lineage>
</organism>
<dbReference type="SUPFAM" id="SSF52283">
    <property type="entry name" value="Formate/glycerate dehydrogenase catalytic domain-like"/>
    <property type="match status" value="1"/>
</dbReference>
<dbReference type="Proteomes" id="UP000295621">
    <property type="component" value="Unassembled WGS sequence"/>
</dbReference>
<comment type="similarity">
    <text evidence="1 4">Belongs to the D-isomer specific 2-hydroxyacid dehydrogenase family.</text>
</comment>
<dbReference type="InterPro" id="IPR029753">
    <property type="entry name" value="D-isomer_DH_CS"/>
</dbReference>
<proteinExistence type="inferred from homology"/>
<dbReference type="Gene3D" id="3.40.50.720">
    <property type="entry name" value="NAD(P)-binding Rossmann-like Domain"/>
    <property type="match status" value="2"/>
</dbReference>
<sequence>MSAVIAVAVPADLRALFFPSPVWSSLAELGELRVVADGDGGRLGEPRVLAELAGPADVLVTSWPCASLTGPVLDAAPRLRLVAHTGASVKPYVGHDAFARGVRVTQAGAAMGRAVGEQAFALTLALLHRVHRFDLALRTGVPWADAKASAPPRHELLGCPVGVVGASRTGRAYIELVRALGGVVTVADPYLSEAEAFDLGVTVAGLDTVLRTSRVVALHAPVLPETRRMIGARELALLPDEAVLVNTARAALIDADALLAELRTGRIDAAIDVYDEQPLPVDHPLRSLPNVLLTPHEAGGTVQARARGGGIVVDELARFLSGEPLRHEVTEDLLARVG</sequence>
<keyword evidence="3" id="KW-0520">NAD</keyword>
<dbReference type="PROSITE" id="PS00670">
    <property type="entry name" value="D_2_HYDROXYACID_DH_2"/>
    <property type="match status" value="1"/>
</dbReference>
<dbReference type="CDD" id="cd12167">
    <property type="entry name" value="2-Hacid_dh_8"/>
    <property type="match status" value="1"/>
</dbReference>
<dbReference type="InterPro" id="IPR036291">
    <property type="entry name" value="NAD(P)-bd_dom_sf"/>
</dbReference>
<name>A0A4R4RR69_9ACTN</name>
<dbReference type="GO" id="GO:0051287">
    <property type="term" value="F:NAD binding"/>
    <property type="evidence" value="ECO:0007669"/>
    <property type="project" value="InterPro"/>
</dbReference>
<dbReference type="PANTHER" id="PTHR42789:SF1">
    <property type="entry name" value="D-ISOMER SPECIFIC 2-HYDROXYACID DEHYDROGENASE FAMILY PROTEIN (AFU_ORTHOLOGUE AFUA_6G10090)"/>
    <property type="match status" value="1"/>
</dbReference>
<evidence type="ECO:0000256" key="4">
    <source>
        <dbReference type="RuleBase" id="RU003719"/>
    </source>
</evidence>
<comment type="caution">
    <text evidence="7">The sequence shown here is derived from an EMBL/GenBank/DDBJ whole genome shotgun (WGS) entry which is preliminary data.</text>
</comment>
<keyword evidence="2 4" id="KW-0560">Oxidoreductase</keyword>
<evidence type="ECO:0000313" key="8">
    <source>
        <dbReference type="Proteomes" id="UP000295621"/>
    </source>
</evidence>
<dbReference type="Pfam" id="PF02826">
    <property type="entry name" value="2-Hacid_dh_C"/>
    <property type="match status" value="1"/>
</dbReference>
<dbReference type="Pfam" id="PF00389">
    <property type="entry name" value="2-Hacid_dh"/>
    <property type="match status" value="1"/>
</dbReference>
<gene>
    <name evidence="7" type="ORF">E1212_13555</name>
</gene>
<evidence type="ECO:0000256" key="3">
    <source>
        <dbReference type="ARBA" id="ARBA00023027"/>
    </source>
</evidence>
<evidence type="ECO:0000256" key="1">
    <source>
        <dbReference type="ARBA" id="ARBA00005854"/>
    </source>
</evidence>
<protein>
    <submittedName>
        <fullName evidence="7">Hydroxyacid dehydrogenase</fullName>
    </submittedName>
</protein>
<dbReference type="EMBL" id="SMKL01000026">
    <property type="protein sequence ID" value="TDC50963.1"/>
    <property type="molecule type" value="Genomic_DNA"/>
</dbReference>
<evidence type="ECO:0000313" key="7">
    <source>
        <dbReference type="EMBL" id="TDC50963.1"/>
    </source>
</evidence>
<keyword evidence="8" id="KW-1185">Reference proteome</keyword>
<feature type="domain" description="D-isomer specific 2-hydroxyacid dehydrogenase NAD-binding" evidence="6">
    <location>
        <begin position="120"/>
        <end position="297"/>
    </location>
</feature>
<dbReference type="InterPro" id="IPR006140">
    <property type="entry name" value="D-isomer_DH_NAD-bd"/>
</dbReference>
<dbReference type="PANTHER" id="PTHR42789">
    <property type="entry name" value="D-ISOMER SPECIFIC 2-HYDROXYACID DEHYDROGENASE FAMILY PROTEIN (AFU_ORTHOLOGUE AFUA_6G10090)"/>
    <property type="match status" value="1"/>
</dbReference>
<accession>A0A4R4RR69</accession>
<evidence type="ECO:0000256" key="2">
    <source>
        <dbReference type="ARBA" id="ARBA00023002"/>
    </source>
</evidence>
<dbReference type="AlphaFoldDB" id="A0A4R4RR69"/>
<dbReference type="OrthoDB" id="117809at2"/>
<dbReference type="GO" id="GO:0016616">
    <property type="term" value="F:oxidoreductase activity, acting on the CH-OH group of donors, NAD or NADP as acceptor"/>
    <property type="evidence" value="ECO:0007669"/>
    <property type="project" value="InterPro"/>
</dbReference>
<dbReference type="SUPFAM" id="SSF51735">
    <property type="entry name" value="NAD(P)-binding Rossmann-fold domains"/>
    <property type="match status" value="1"/>
</dbReference>
<feature type="domain" description="D-isomer specific 2-hydroxyacid dehydrogenase catalytic" evidence="5">
    <location>
        <begin position="48"/>
        <end position="329"/>
    </location>
</feature>
<dbReference type="RefSeq" id="WP_131983264.1">
    <property type="nucleotide sequence ID" value="NZ_SMKL01000026.1"/>
</dbReference>